<dbReference type="EMBL" id="AP024423">
    <property type="protein sequence ID" value="BCR92590.1"/>
    <property type="molecule type" value="Genomic_DNA"/>
</dbReference>
<dbReference type="RefSeq" id="XP_043141103.1">
    <property type="nucleotide sequence ID" value="XM_043283867.1"/>
</dbReference>
<dbReference type="AlphaFoldDB" id="A0A7R7VXL9"/>
<gene>
    <name evidence="9" type="ORF">ACHE_80490S</name>
</gene>
<comment type="catalytic activity">
    <reaction evidence="4">
        <text>RX + glutathione = an S-substituted glutathione + a halide anion + H(+)</text>
        <dbReference type="Rhea" id="RHEA:16437"/>
        <dbReference type="ChEBI" id="CHEBI:15378"/>
        <dbReference type="ChEBI" id="CHEBI:16042"/>
        <dbReference type="ChEBI" id="CHEBI:17792"/>
        <dbReference type="ChEBI" id="CHEBI:57925"/>
        <dbReference type="ChEBI" id="CHEBI:90779"/>
        <dbReference type="EC" id="2.5.1.18"/>
    </reaction>
</comment>
<dbReference type="InterPro" id="IPR036282">
    <property type="entry name" value="Glutathione-S-Trfase_C_sf"/>
</dbReference>
<evidence type="ECO:0000259" key="8">
    <source>
        <dbReference type="PROSITE" id="PS50405"/>
    </source>
</evidence>
<dbReference type="PROSITE" id="PS50404">
    <property type="entry name" value="GST_NTER"/>
    <property type="match status" value="1"/>
</dbReference>
<dbReference type="SUPFAM" id="SSF52833">
    <property type="entry name" value="Thioredoxin-like"/>
    <property type="match status" value="1"/>
</dbReference>
<evidence type="ECO:0000256" key="6">
    <source>
        <dbReference type="RuleBase" id="RU003494"/>
    </source>
</evidence>
<dbReference type="SFLD" id="SFLDG00358">
    <property type="entry name" value="Main_(cytGST)"/>
    <property type="match status" value="1"/>
</dbReference>
<dbReference type="EC" id="2.5.1.18" evidence="2"/>
<evidence type="ECO:0000256" key="4">
    <source>
        <dbReference type="ARBA" id="ARBA00047960"/>
    </source>
</evidence>
<comment type="function">
    <text evidence="5">Involved in the oxidative stress response and detoxification.</text>
</comment>
<dbReference type="PANTHER" id="PTHR44051">
    <property type="entry name" value="GLUTATHIONE S-TRANSFERASE-RELATED"/>
    <property type="match status" value="1"/>
</dbReference>
<dbReference type="InterPro" id="IPR010987">
    <property type="entry name" value="Glutathione-S-Trfase_C-like"/>
</dbReference>
<reference evidence="9" key="1">
    <citation type="submission" date="2021-01" db="EMBL/GenBank/DDBJ databases">
        <authorList>
            <consortium name="Aspergillus chevalieri M1 genome sequencing consortium"/>
            <person name="Kazuki M."/>
            <person name="Futagami T."/>
        </authorList>
    </citation>
    <scope>NUCLEOTIDE SEQUENCE</scope>
    <source>
        <strain evidence="9">M1</strain>
    </source>
</reference>
<feature type="domain" description="GST N-terminal" evidence="7">
    <location>
        <begin position="6"/>
        <end position="87"/>
    </location>
</feature>
<keyword evidence="3" id="KW-0808">Transferase</keyword>
<organism evidence="9 10">
    <name type="scientific">Aspergillus chevalieri</name>
    <name type="common">Eurotium chevalieri</name>
    <dbReference type="NCBI Taxonomy" id="182096"/>
    <lineage>
        <taxon>Eukaryota</taxon>
        <taxon>Fungi</taxon>
        <taxon>Dikarya</taxon>
        <taxon>Ascomycota</taxon>
        <taxon>Pezizomycotina</taxon>
        <taxon>Eurotiomycetes</taxon>
        <taxon>Eurotiomycetidae</taxon>
        <taxon>Eurotiales</taxon>
        <taxon>Aspergillaceae</taxon>
        <taxon>Aspergillus</taxon>
        <taxon>Aspergillus subgen. Aspergillus</taxon>
    </lineage>
</organism>
<dbReference type="Proteomes" id="UP000637239">
    <property type="component" value="Chromosome 8"/>
</dbReference>
<sequence>MPRDMKPIKLYGGYLGPNPLKTSFILSELDIPYENEFVDFPKLKTPEYEVINPNGRLPAIHDPNTDITIWESGAILEYILDNYDQEHKLSFTPGTKEFYHARQWLYYQVTGQGPYYGQAVWFKRYHAERVDSAVERYVNEIKRVSKVLDRWLEDKEWLVGDRISYADLAFVPWQNGVQSVLSDEGYDEKEFPHMTAWLKRMAERPKVKELIEAQETMFQEMQKKKAFD</sequence>
<dbReference type="PROSITE" id="PS50405">
    <property type="entry name" value="GST_CTER"/>
    <property type="match status" value="1"/>
</dbReference>
<reference evidence="9" key="2">
    <citation type="submission" date="2021-02" db="EMBL/GenBank/DDBJ databases">
        <title>Aspergillus chevalieri M1 genome sequence.</title>
        <authorList>
            <person name="Kadooka C."/>
            <person name="Mori K."/>
            <person name="Futagami T."/>
        </authorList>
    </citation>
    <scope>NUCLEOTIDE SEQUENCE</scope>
    <source>
        <strain evidence="9">M1</strain>
    </source>
</reference>
<feature type="domain" description="GST C-terminal" evidence="8">
    <location>
        <begin position="94"/>
        <end position="227"/>
    </location>
</feature>
<dbReference type="SFLD" id="SFLDS00019">
    <property type="entry name" value="Glutathione_Transferase_(cytos"/>
    <property type="match status" value="1"/>
</dbReference>
<dbReference type="InterPro" id="IPR036249">
    <property type="entry name" value="Thioredoxin-like_sf"/>
</dbReference>
<evidence type="ECO:0000256" key="3">
    <source>
        <dbReference type="ARBA" id="ARBA00022679"/>
    </source>
</evidence>
<name>A0A7R7VXL9_ASPCH</name>
<comment type="similarity">
    <text evidence="1 6">Belongs to the GST superfamily.</text>
</comment>
<dbReference type="GeneID" id="66986939"/>
<evidence type="ECO:0000256" key="1">
    <source>
        <dbReference type="ARBA" id="ARBA00007409"/>
    </source>
</evidence>
<dbReference type="GO" id="GO:0005634">
    <property type="term" value="C:nucleus"/>
    <property type="evidence" value="ECO:0007669"/>
    <property type="project" value="UniProtKB-ARBA"/>
</dbReference>
<dbReference type="InterPro" id="IPR004046">
    <property type="entry name" value="GST_C"/>
</dbReference>
<dbReference type="FunFam" id="1.20.1050.130:FF:000016">
    <property type="entry name" value="Glutathione S-transferase 1"/>
    <property type="match status" value="1"/>
</dbReference>
<protein>
    <recommendedName>
        <fullName evidence="2">glutathione transferase</fullName>
        <ecNumber evidence="2">2.5.1.18</ecNumber>
    </recommendedName>
</protein>
<dbReference type="SFLD" id="SFLDG01151">
    <property type="entry name" value="Main.2:_Nu-like"/>
    <property type="match status" value="1"/>
</dbReference>
<dbReference type="GO" id="GO:0005737">
    <property type="term" value="C:cytoplasm"/>
    <property type="evidence" value="ECO:0007669"/>
    <property type="project" value="UniProtKB-ARBA"/>
</dbReference>
<dbReference type="InterPro" id="IPR040079">
    <property type="entry name" value="Glutathione_S-Trfase"/>
</dbReference>
<evidence type="ECO:0000256" key="2">
    <source>
        <dbReference type="ARBA" id="ARBA00012452"/>
    </source>
</evidence>
<dbReference type="KEGG" id="ache:ACHE_80490S"/>
<evidence type="ECO:0000256" key="5">
    <source>
        <dbReference type="ARBA" id="ARBA00060024"/>
    </source>
</evidence>
<proteinExistence type="inferred from homology"/>
<dbReference type="Gene3D" id="1.20.1050.130">
    <property type="match status" value="1"/>
</dbReference>
<evidence type="ECO:0000259" key="7">
    <source>
        <dbReference type="PROSITE" id="PS50404"/>
    </source>
</evidence>
<accession>A0A7R7VXL9</accession>
<evidence type="ECO:0000313" key="9">
    <source>
        <dbReference type="EMBL" id="BCR92590.1"/>
    </source>
</evidence>
<dbReference type="PANTHER" id="PTHR44051:SF23">
    <property type="entry name" value="GLUTATHIONE S-TRANSFERASE-LIKE PROTEIN TPCF"/>
    <property type="match status" value="1"/>
</dbReference>
<dbReference type="GO" id="GO:0004364">
    <property type="term" value="F:glutathione transferase activity"/>
    <property type="evidence" value="ECO:0007669"/>
    <property type="project" value="UniProtKB-EC"/>
</dbReference>
<dbReference type="Pfam" id="PF02798">
    <property type="entry name" value="GST_N"/>
    <property type="match status" value="1"/>
</dbReference>
<dbReference type="Pfam" id="PF00043">
    <property type="entry name" value="GST_C"/>
    <property type="match status" value="1"/>
</dbReference>
<dbReference type="SUPFAM" id="SSF47616">
    <property type="entry name" value="GST C-terminal domain-like"/>
    <property type="match status" value="1"/>
</dbReference>
<evidence type="ECO:0000313" key="10">
    <source>
        <dbReference type="Proteomes" id="UP000637239"/>
    </source>
</evidence>
<dbReference type="InterPro" id="IPR004045">
    <property type="entry name" value="Glutathione_S-Trfase_N"/>
</dbReference>
<keyword evidence="10" id="KW-1185">Reference proteome</keyword>
<dbReference type="CDD" id="cd03048">
    <property type="entry name" value="GST_N_Ure2p_like"/>
    <property type="match status" value="1"/>
</dbReference>